<gene>
    <name evidence="2" type="ORF">Shyd_44930</name>
    <name evidence="3" type="ORF">Shyd_70190</name>
    <name evidence="4" type="ORF">Shyd_70350</name>
</gene>
<proteinExistence type="predicted"/>
<dbReference type="Proteomes" id="UP001052739">
    <property type="component" value="Unassembled WGS sequence"/>
</dbReference>
<keyword evidence="5" id="KW-1185">Reference proteome</keyword>
<evidence type="ECO:0000313" key="5">
    <source>
        <dbReference type="Proteomes" id="UP001052739"/>
    </source>
</evidence>
<organism evidence="3 5">
    <name type="scientific">Streptomyces hydrogenans</name>
    <dbReference type="NCBI Taxonomy" id="1873719"/>
    <lineage>
        <taxon>Bacteria</taxon>
        <taxon>Bacillati</taxon>
        <taxon>Actinomycetota</taxon>
        <taxon>Actinomycetes</taxon>
        <taxon>Kitasatosporales</taxon>
        <taxon>Streptomycetaceae</taxon>
        <taxon>Streptomyces</taxon>
    </lineage>
</organism>
<dbReference type="RefSeq" id="WP_190223734.1">
    <property type="nucleotide sequence ID" value="NZ_BNBS01000039.1"/>
</dbReference>
<dbReference type="SUPFAM" id="SSF81301">
    <property type="entry name" value="Nucleotidyltransferase"/>
    <property type="match status" value="1"/>
</dbReference>
<comment type="caution">
    <text evidence="3">The sequence shown here is derived from an EMBL/GenBank/DDBJ whole genome shotgun (WGS) entry which is preliminary data.</text>
</comment>
<feature type="domain" description="Polymerase nucleotidyl transferase" evidence="1">
    <location>
        <begin position="74"/>
        <end position="126"/>
    </location>
</feature>
<dbReference type="EMBL" id="BNDW01000084">
    <property type="protein sequence ID" value="GHI25664.1"/>
    <property type="molecule type" value="Genomic_DNA"/>
</dbReference>
<dbReference type="EMBL" id="BNDW01000084">
    <property type="protein sequence ID" value="GHI25648.1"/>
    <property type="molecule type" value="Genomic_DNA"/>
</dbReference>
<protein>
    <recommendedName>
        <fullName evidence="1">Polymerase nucleotidyl transferase domain-containing protein</fullName>
    </recommendedName>
</protein>
<dbReference type="InterPro" id="IPR043519">
    <property type="entry name" value="NT_sf"/>
</dbReference>
<evidence type="ECO:0000259" key="1">
    <source>
        <dbReference type="Pfam" id="PF01909"/>
    </source>
</evidence>
<dbReference type="EMBL" id="BNDW01000035">
    <property type="protein sequence ID" value="GHI23122.1"/>
    <property type="molecule type" value="Genomic_DNA"/>
</dbReference>
<dbReference type="InterPro" id="IPR002934">
    <property type="entry name" value="Polymerase_NTP_transf_dom"/>
</dbReference>
<sequence>MPYAPRTGDQEVILRVVATARQYGNSRLNARIAMSTSPGKNFEILLDRITLSPLEMEAALNHARAVCGILKSCPLVSECVISGSIARSTAVRKFSDVDIIAILKDSKRVDFPSSLAIKDISDFLSLRYKDIQVFDSAIRIDFPGIPGVDVVPAVHQEMSSSGYPLLKIPARRQSWIDYIPEEQSQTTEGSAKRLGAEFKQAIRLAKWWSYENSTSIPSYEIEELASRAFRAWPEMRSLPEALAVLLEEVATAFEMRDSDRNRDSARKAARIARTALVLSTQGDIRESVNLWRCLLGEQFPVVVF</sequence>
<evidence type="ECO:0000313" key="3">
    <source>
        <dbReference type="EMBL" id="GHI25648.1"/>
    </source>
</evidence>
<dbReference type="Gene3D" id="3.30.460.10">
    <property type="entry name" value="Beta Polymerase, domain 2"/>
    <property type="match status" value="1"/>
</dbReference>
<dbReference type="Pfam" id="PF01909">
    <property type="entry name" value="NTP_transf_2"/>
    <property type="match status" value="1"/>
</dbReference>
<evidence type="ECO:0000313" key="2">
    <source>
        <dbReference type="EMBL" id="GHI23122.1"/>
    </source>
</evidence>
<reference evidence="3" key="1">
    <citation type="submission" date="2024-05" db="EMBL/GenBank/DDBJ databases">
        <title>Whole genome shotgun sequence of Streptomyces hydrogenans NBRC 13475.</title>
        <authorList>
            <person name="Komaki H."/>
            <person name="Tamura T."/>
        </authorList>
    </citation>
    <scope>NUCLEOTIDE SEQUENCE</scope>
    <source>
        <strain evidence="3">NBRC 13475</strain>
    </source>
</reference>
<name>A0ABQ3PKV6_9ACTN</name>
<accession>A0ABQ3PKV6</accession>
<evidence type="ECO:0000313" key="4">
    <source>
        <dbReference type="EMBL" id="GHI25664.1"/>
    </source>
</evidence>